<feature type="transmembrane region" description="Helical" evidence="9">
    <location>
        <begin position="60"/>
        <end position="78"/>
    </location>
</feature>
<feature type="transmembrane region" description="Helical" evidence="9">
    <location>
        <begin position="114"/>
        <end position="137"/>
    </location>
</feature>
<dbReference type="Gene3D" id="3.40.50.720">
    <property type="entry name" value="NAD(P)-binding Rossmann-like Domain"/>
    <property type="match status" value="1"/>
</dbReference>
<feature type="transmembrane region" description="Helical" evidence="9">
    <location>
        <begin position="90"/>
        <end position="108"/>
    </location>
</feature>
<dbReference type="NCBIfam" id="TIGR03022">
    <property type="entry name" value="WbaP_sugtrans"/>
    <property type="match status" value="1"/>
</dbReference>
<sequence>MQLLSHEAQLGLSAPLASPRRTALVLLLTDVLTVVASLLLAVWLRYLWDRSLLWEVYLDLWPALFLFPIAYGLAGLYGVGIAPPEELRRLSYATSLVFVVLGGATFMYKAGADYSRGAFVFAWVLMMLFAPLARALVREWWVRKPWWGVPVVVLGAGQTGRGVIRALNKQPGLGLKPVGLLDDDPAKQGEDIEGVRVLGGLDRAGELARQGVKYAIVAMPGVPRNQLLELLERHGTVFPHLLLVPDLFGLSSLWVSARDLGGVLGLEVRQRLLQPGPQWIKRAMDIAFCLLLAPFLFVSVGILGLLVRLDSAGPIFYGHKRLGFQGREFLAWKFRSMVPDADRKLEEYLKQHPELMQEWIRDQKLKNDPRITRVGSFLRKTSLDELPQLWNVLRGEMSLVGPRPIVEEEVRRYGPLFALYTKVRPGLTGLWQVSGRNDTTYAERVAMDAYYVRNWSPWLDLYILARTVWVVLYAKGAY</sequence>
<feature type="domain" description="Bacterial sugar transferase" evidence="10">
    <location>
        <begin position="281"/>
        <end position="472"/>
    </location>
</feature>
<feature type="transmembrane region" description="Helical" evidence="9">
    <location>
        <begin position="23"/>
        <end position="48"/>
    </location>
</feature>
<dbReference type="SUPFAM" id="SSF51735">
    <property type="entry name" value="NAD(P)-binding Rossmann-fold domains"/>
    <property type="match status" value="1"/>
</dbReference>
<keyword evidence="6 9" id="KW-0812">Transmembrane</keyword>
<keyword evidence="5 11" id="KW-0808">Transferase</keyword>
<protein>
    <submittedName>
        <fullName evidence="11">Undecaprenyl-phosphate galactose phosphotransferase WbaP</fullName>
    </submittedName>
</protein>
<evidence type="ECO:0000256" key="7">
    <source>
        <dbReference type="ARBA" id="ARBA00022989"/>
    </source>
</evidence>
<dbReference type="GO" id="GO:0000271">
    <property type="term" value="P:polysaccharide biosynthetic process"/>
    <property type="evidence" value="ECO:0007669"/>
    <property type="project" value="InterPro"/>
</dbReference>
<dbReference type="NCBIfam" id="TIGR03025">
    <property type="entry name" value="EPS_sugtrans"/>
    <property type="match status" value="1"/>
</dbReference>
<comment type="caution">
    <text evidence="11">The sequence shown here is derived from an EMBL/GenBank/DDBJ whole genome shotgun (WGS) entry which is preliminary data.</text>
</comment>
<evidence type="ECO:0000313" key="11">
    <source>
        <dbReference type="EMBL" id="HFG21502.1"/>
    </source>
</evidence>
<evidence type="ECO:0000256" key="4">
    <source>
        <dbReference type="ARBA" id="ARBA00022475"/>
    </source>
</evidence>
<dbReference type="Pfam" id="PF02397">
    <property type="entry name" value="Bac_transf"/>
    <property type="match status" value="1"/>
</dbReference>
<evidence type="ECO:0000256" key="1">
    <source>
        <dbReference type="ARBA" id="ARBA00004141"/>
    </source>
</evidence>
<dbReference type="AlphaFoldDB" id="A0A7C3HT62"/>
<accession>A0A7C3HT62</accession>
<dbReference type="GO" id="GO:0016780">
    <property type="term" value="F:phosphotransferase activity, for other substituted phosphate groups"/>
    <property type="evidence" value="ECO:0007669"/>
    <property type="project" value="TreeGrafter"/>
</dbReference>
<comment type="similarity">
    <text evidence="3">Belongs to the bacterial sugar transferase family.</text>
</comment>
<evidence type="ECO:0000256" key="8">
    <source>
        <dbReference type="ARBA" id="ARBA00023136"/>
    </source>
</evidence>
<dbReference type="InterPro" id="IPR036291">
    <property type="entry name" value="NAD(P)-bd_dom_sf"/>
</dbReference>
<reference evidence="11" key="1">
    <citation type="journal article" date="2020" name="mSystems">
        <title>Genome- and Community-Level Interaction Insights into Carbon Utilization and Element Cycling Functions of Hydrothermarchaeota in Hydrothermal Sediment.</title>
        <authorList>
            <person name="Zhou Z."/>
            <person name="Liu Y."/>
            <person name="Xu W."/>
            <person name="Pan J."/>
            <person name="Luo Z.H."/>
            <person name="Li M."/>
        </authorList>
    </citation>
    <scope>NUCLEOTIDE SEQUENCE [LARGE SCALE GENOMIC DNA]</scope>
    <source>
        <strain evidence="11">SpSt-524</strain>
    </source>
</reference>
<dbReference type="GO" id="GO:0005886">
    <property type="term" value="C:plasma membrane"/>
    <property type="evidence" value="ECO:0007669"/>
    <property type="project" value="UniProtKB-SubCell"/>
</dbReference>
<dbReference type="InterPro" id="IPR017475">
    <property type="entry name" value="EPS_sugar_tfrase"/>
</dbReference>
<keyword evidence="7 9" id="KW-1133">Transmembrane helix</keyword>
<keyword evidence="8 9" id="KW-0472">Membrane</keyword>
<name>A0A7C3HT62_MEIRU</name>
<evidence type="ECO:0000256" key="2">
    <source>
        <dbReference type="ARBA" id="ARBA00004236"/>
    </source>
</evidence>
<evidence type="ECO:0000259" key="10">
    <source>
        <dbReference type="Pfam" id="PF02397"/>
    </source>
</evidence>
<evidence type="ECO:0000256" key="9">
    <source>
        <dbReference type="SAM" id="Phobius"/>
    </source>
</evidence>
<dbReference type="PANTHER" id="PTHR30576">
    <property type="entry name" value="COLANIC BIOSYNTHESIS UDP-GLUCOSE LIPID CARRIER TRANSFERASE"/>
    <property type="match status" value="1"/>
</dbReference>
<dbReference type="EMBL" id="DSWI01000031">
    <property type="protein sequence ID" value="HFG21502.1"/>
    <property type="molecule type" value="Genomic_DNA"/>
</dbReference>
<dbReference type="InterPro" id="IPR017472">
    <property type="entry name" value="Undecaprenyl-P_galact_Ptfrase"/>
</dbReference>
<dbReference type="Pfam" id="PF13727">
    <property type="entry name" value="CoA_binding_3"/>
    <property type="match status" value="1"/>
</dbReference>
<keyword evidence="4" id="KW-1003">Cell membrane</keyword>
<comment type="subcellular location">
    <subcellularLocation>
        <location evidence="2">Cell membrane</location>
    </subcellularLocation>
    <subcellularLocation>
        <location evidence="1">Membrane</location>
        <topology evidence="1">Multi-pass membrane protein</topology>
    </subcellularLocation>
</comment>
<dbReference type="PANTHER" id="PTHR30576:SF4">
    <property type="entry name" value="UNDECAPRENYL-PHOSPHATE GALACTOSE PHOSPHOTRANSFERASE"/>
    <property type="match status" value="1"/>
</dbReference>
<evidence type="ECO:0000256" key="3">
    <source>
        <dbReference type="ARBA" id="ARBA00006464"/>
    </source>
</evidence>
<proteinExistence type="inferred from homology"/>
<gene>
    <name evidence="11" type="primary">wbaP</name>
    <name evidence="11" type="ORF">ENS82_12465</name>
</gene>
<evidence type="ECO:0000256" key="5">
    <source>
        <dbReference type="ARBA" id="ARBA00022679"/>
    </source>
</evidence>
<organism evidence="11">
    <name type="scientific">Meiothermus ruber</name>
    <dbReference type="NCBI Taxonomy" id="277"/>
    <lineage>
        <taxon>Bacteria</taxon>
        <taxon>Thermotogati</taxon>
        <taxon>Deinococcota</taxon>
        <taxon>Deinococci</taxon>
        <taxon>Thermales</taxon>
        <taxon>Thermaceae</taxon>
        <taxon>Meiothermus</taxon>
    </lineage>
</organism>
<feature type="transmembrane region" description="Helical" evidence="9">
    <location>
        <begin position="286"/>
        <end position="307"/>
    </location>
</feature>
<dbReference type="InterPro" id="IPR003362">
    <property type="entry name" value="Bact_transf"/>
</dbReference>
<evidence type="ECO:0000256" key="6">
    <source>
        <dbReference type="ARBA" id="ARBA00022692"/>
    </source>
</evidence>